<evidence type="ECO:0000313" key="2">
    <source>
        <dbReference type="Proteomes" id="UP000703269"/>
    </source>
</evidence>
<reference evidence="1 2" key="1">
    <citation type="submission" date="2021-08" db="EMBL/GenBank/DDBJ databases">
        <title>Draft Genome Sequence of Phanerochaete sordida strain YK-624.</title>
        <authorList>
            <person name="Mori T."/>
            <person name="Dohra H."/>
            <person name="Suzuki T."/>
            <person name="Kawagishi H."/>
            <person name="Hirai H."/>
        </authorList>
    </citation>
    <scope>NUCLEOTIDE SEQUENCE [LARGE SCALE GENOMIC DNA]</scope>
    <source>
        <strain evidence="1 2">YK-624</strain>
    </source>
</reference>
<dbReference type="EMBL" id="BPQB01000001">
    <property type="protein sequence ID" value="GJE84943.1"/>
    <property type="molecule type" value="Genomic_DNA"/>
</dbReference>
<dbReference type="Proteomes" id="UP000703269">
    <property type="component" value="Unassembled WGS sequence"/>
</dbReference>
<evidence type="ECO:0000313" key="1">
    <source>
        <dbReference type="EMBL" id="GJE84943.1"/>
    </source>
</evidence>
<keyword evidence="2" id="KW-1185">Reference proteome</keyword>
<protein>
    <submittedName>
        <fullName evidence="1">Uncharacterized protein</fullName>
    </submittedName>
</protein>
<proteinExistence type="predicted"/>
<gene>
    <name evidence="1" type="ORF">PsYK624_010190</name>
</gene>
<sequence length="156" mass="18037">MQFYDEDTTPVTLSYLTQAHFVDSSELERLEDGVRTALCLDADTALDRDDESLLFWAWEAHNYTRVAAAVRALAQARPTLEEFDWYVSQDEDPLLDVVVWRWRIRRRADGSIRSIDGQLWWTGGPRGDPPPFLALVGQERERAVRDARGCWTYTQS</sequence>
<dbReference type="OrthoDB" id="2780168at2759"/>
<name>A0A9P3L8F4_9APHY</name>
<organism evidence="1 2">
    <name type="scientific">Phanerochaete sordida</name>
    <dbReference type="NCBI Taxonomy" id="48140"/>
    <lineage>
        <taxon>Eukaryota</taxon>
        <taxon>Fungi</taxon>
        <taxon>Dikarya</taxon>
        <taxon>Basidiomycota</taxon>
        <taxon>Agaricomycotina</taxon>
        <taxon>Agaricomycetes</taxon>
        <taxon>Polyporales</taxon>
        <taxon>Phanerochaetaceae</taxon>
        <taxon>Phanerochaete</taxon>
    </lineage>
</organism>
<accession>A0A9P3L8F4</accession>
<comment type="caution">
    <text evidence="1">The sequence shown here is derived from an EMBL/GenBank/DDBJ whole genome shotgun (WGS) entry which is preliminary data.</text>
</comment>
<dbReference type="AlphaFoldDB" id="A0A9P3L8F4"/>